<feature type="region of interest" description="Disordered" evidence="1">
    <location>
        <begin position="1"/>
        <end position="122"/>
    </location>
</feature>
<gene>
    <name evidence="4" type="ORF">GCM10022254_37450</name>
</gene>
<dbReference type="Pfam" id="PF22599">
    <property type="entry name" value="SecDF_P1_head"/>
    <property type="match status" value="1"/>
</dbReference>
<feature type="compositionally biased region" description="Pro residues" evidence="1">
    <location>
        <begin position="17"/>
        <end position="27"/>
    </location>
</feature>
<evidence type="ECO:0000256" key="2">
    <source>
        <dbReference type="SAM" id="Phobius"/>
    </source>
</evidence>
<comment type="caution">
    <text evidence="4">The sequence shown here is derived from an EMBL/GenBank/DDBJ whole genome shotgun (WGS) entry which is preliminary data.</text>
</comment>
<evidence type="ECO:0000313" key="4">
    <source>
        <dbReference type="EMBL" id="GAA4233888.1"/>
    </source>
</evidence>
<protein>
    <recommendedName>
        <fullName evidence="3">SecDF P1 head subdomain domain-containing protein</fullName>
    </recommendedName>
</protein>
<keyword evidence="5" id="KW-1185">Reference proteome</keyword>
<sequence>MRVNPRRSRGRRRDDPPVPAPTPPNPARPAVDATQPYHPGRVPARPPEARGPVTAVLPPAPNVPPPPPPPVPPQPVAPRSAAEITAARRRAQVAERRRAAQEAKRSRAARRQQHPYPAPTVKAADQHRSALLVMVLTLGLLIAAVVVTGGMIASSMRTRPVTLASPLQIYPVTQVIPGQCPVGTQGITGRSAAGPTCYRLVQGIVIYKVADMRVQKSRARSGGYDVAVTLRPVDRDAFAKLTRNTIGRDLAFVVRGRLIILPRVDMAILDGKIALTGNPDKASANKLARELKGRR</sequence>
<feature type="domain" description="SecDF P1 head subdomain" evidence="3">
    <location>
        <begin position="210"/>
        <end position="292"/>
    </location>
</feature>
<name>A0ABP8C5D0_9ACTN</name>
<dbReference type="Gene3D" id="3.30.1360.200">
    <property type="match status" value="1"/>
</dbReference>
<organism evidence="4 5">
    <name type="scientific">Actinomadura meridiana</name>
    <dbReference type="NCBI Taxonomy" id="559626"/>
    <lineage>
        <taxon>Bacteria</taxon>
        <taxon>Bacillati</taxon>
        <taxon>Actinomycetota</taxon>
        <taxon>Actinomycetes</taxon>
        <taxon>Streptosporangiales</taxon>
        <taxon>Thermomonosporaceae</taxon>
        <taxon>Actinomadura</taxon>
    </lineage>
</organism>
<evidence type="ECO:0000259" key="3">
    <source>
        <dbReference type="Pfam" id="PF22599"/>
    </source>
</evidence>
<accession>A0ABP8C5D0</accession>
<feature type="compositionally biased region" description="Basic residues" evidence="1">
    <location>
        <begin position="1"/>
        <end position="11"/>
    </location>
</feature>
<evidence type="ECO:0000256" key="1">
    <source>
        <dbReference type="SAM" id="MobiDB-lite"/>
    </source>
</evidence>
<evidence type="ECO:0000313" key="5">
    <source>
        <dbReference type="Proteomes" id="UP001501710"/>
    </source>
</evidence>
<proteinExistence type="predicted"/>
<keyword evidence="2" id="KW-0812">Transmembrane</keyword>
<feature type="transmembrane region" description="Helical" evidence="2">
    <location>
        <begin position="130"/>
        <end position="153"/>
    </location>
</feature>
<keyword evidence="2" id="KW-1133">Transmembrane helix</keyword>
<feature type="compositionally biased region" description="Basic and acidic residues" evidence="1">
    <location>
        <begin position="92"/>
        <end position="105"/>
    </location>
</feature>
<dbReference type="InterPro" id="IPR054384">
    <property type="entry name" value="SecDF_P1_head"/>
</dbReference>
<keyword evidence="2" id="KW-0472">Membrane</keyword>
<dbReference type="EMBL" id="BAABAS010000007">
    <property type="protein sequence ID" value="GAA4233888.1"/>
    <property type="molecule type" value="Genomic_DNA"/>
</dbReference>
<feature type="compositionally biased region" description="Pro residues" evidence="1">
    <location>
        <begin position="58"/>
        <end position="76"/>
    </location>
</feature>
<dbReference type="Proteomes" id="UP001501710">
    <property type="component" value="Unassembled WGS sequence"/>
</dbReference>
<reference evidence="5" key="1">
    <citation type="journal article" date="2019" name="Int. J. Syst. Evol. Microbiol.">
        <title>The Global Catalogue of Microorganisms (GCM) 10K type strain sequencing project: providing services to taxonomists for standard genome sequencing and annotation.</title>
        <authorList>
            <consortium name="The Broad Institute Genomics Platform"/>
            <consortium name="The Broad Institute Genome Sequencing Center for Infectious Disease"/>
            <person name="Wu L."/>
            <person name="Ma J."/>
        </authorList>
    </citation>
    <scope>NUCLEOTIDE SEQUENCE [LARGE SCALE GENOMIC DNA]</scope>
    <source>
        <strain evidence="5">JCM 17440</strain>
    </source>
</reference>